<evidence type="ECO:0000256" key="1">
    <source>
        <dbReference type="SAM" id="SignalP"/>
    </source>
</evidence>
<keyword evidence="1" id="KW-0732">Signal</keyword>
<proteinExistence type="predicted"/>
<organism evidence="2">
    <name type="scientific">Arundo donax</name>
    <name type="common">Giant reed</name>
    <name type="synonym">Donax arundinaceus</name>
    <dbReference type="NCBI Taxonomy" id="35708"/>
    <lineage>
        <taxon>Eukaryota</taxon>
        <taxon>Viridiplantae</taxon>
        <taxon>Streptophyta</taxon>
        <taxon>Embryophyta</taxon>
        <taxon>Tracheophyta</taxon>
        <taxon>Spermatophyta</taxon>
        <taxon>Magnoliopsida</taxon>
        <taxon>Liliopsida</taxon>
        <taxon>Poales</taxon>
        <taxon>Poaceae</taxon>
        <taxon>PACMAD clade</taxon>
        <taxon>Arundinoideae</taxon>
        <taxon>Arundineae</taxon>
        <taxon>Arundo</taxon>
    </lineage>
</organism>
<name>A0A0A9GGB5_ARUDO</name>
<dbReference type="EMBL" id="GBRH01175397">
    <property type="protein sequence ID" value="JAE22499.1"/>
    <property type="molecule type" value="Transcribed_RNA"/>
</dbReference>
<sequence length="68" mass="7823">MKTRCIMDPSLLSLLSMVSLLLQLVLLYLVQGNGRSQVAPPLLARDRSCYWLMMMIKVNEPEVMKVKR</sequence>
<accession>A0A0A9GGB5</accession>
<protein>
    <submittedName>
        <fullName evidence="2">Uncharacterized protein</fullName>
    </submittedName>
</protein>
<reference evidence="2" key="2">
    <citation type="journal article" date="2015" name="Data Brief">
        <title>Shoot transcriptome of the giant reed, Arundo donax.</title>
        <authorList>
            <person name="Barrero R.A."/>
            <person name="Guerrero F.D."/>
            <person name="Moolhuijzen P."/>
            <person name="Goolsby J.A."/>
            <person name="Tidwell J."/>
            <person name="Bellgard S.E."/>
            <person name="Bellgard M.I."/>
        </authorList>
    </citation>
    <scope>NUCLEOTIDE SEQUENCE</scope>
    <source>
        <tissue evidence="2">Shoot tissue taken approximately 20 cm above the soil surface</tissue>
    </source>
</reference>
<feature type="signal peptide" evidence="1">
    <location>
        <begin position="1"/>
        <end position="32"/>
    </location>
</feature>
<dbReference type="AlphaFoldDB" id="A0A0A9GGB5"/>
<reference evidence="2" key="1">
    <citation type="submission" date="2014-09" db="EMBL/GenBank/DDBJ databases">
        <authorList>
            <person name="Magalhaes I.L.F."/>
            <person name="Oliveira U."/>
            <person name="Santos F.R."/>
            <person name="Vidigal T.H.D.A."/>
            <person name="Brescovit A.D."/>
            <person name="Santos A.J."/>
        </authorList>
    </citation>
    <scope>NUCLEOTIDE SEQUENCE</scope>
    <source>
        <tissue evidence="2">Shoot tissue taken approximately 20 cm above the soil surface</tissue>
    </source>
</reference>
<evidence type="ECO:0000313" key="2">
    <source>
        <dbReference type="EMBL" id="JAE22499.1"/>
    </source>
</evidence>
<feature type="chain" id="PRO_5002046263" evidence="1">
    <location>
        <begin position="33"/>
        <end position="68"/>
    </location>
</feature>